<evidence type="ECO:0000256" key="8">
    <source>
        <dbReference type="ARBA" id="ARBA00023315"/>
    </source>
</evidence>
<keyword evidence="8 9" id="KW-0012">Acyltransferase</keyword>
<evidence type="ECO:0000256" key="5">
    <source>
        <dbReference type="ARBA" id="ARBA00022692"/>
    </source>
</evidence>
<comment type="caution">
    <text evidence="11">The sequence shown here is derived from an EMBL/GenBank/DDBJ whole genome shotgun (WGS) entry which is preliminary data.</text>
</comment>
<evidence type="ECO:0000256" key="3">
    <source>
        <dbReference type="ARBA" id="ARBA00022475"/>
    </source>
</evidence>
<evidence type="ECO:0000256" key="4">
    <source>
        <dbReference type="ARBA" id="ARBA00022679"/>
    </source>
</evidence>
<keyword evidence="12" id="KW-1185">Reference proteome</keyword>
<dbReference type="InterPro" id="IPR004563">
    <property type="entry name" value="Apolipo_AcylTrfase"/>
</dbReference>
<dbReference type="Proteomes" id="UP000316714">
    <property type="component" value="Unassembled WGS sequence"/>
</dbReference>
<dbReference type="EMBL" id="SIHJ01000001">
    <property type="protein sequence ID" value="TWT38283.1"/>
    <property type="molecule type" value="Genomic_DNA"/>
</dbReference>
<dbReference type="GO" id="GO:0005886">
    <property type="term" value="C:plasma membrane"/>
    <property type="evidence" value="ECO:0007669"/>
    <property type="project" value="UniProtKB-SubCell"/>
</dbReference>
<dbReference type="NCBIfam" id="TIGR00546">
    <property type="entry name" value="lnt"/>
    <property type="match status" value="1"/>
</dbReference>
<keyword evidence="4 9" id="KW-0808">Transferase</keyword>
<dbReference type="CDD" id="cd07571">
    <property type="entry name" value="ALP_N-acyl_transferase"/>
    <property type="match status" value="1"/>
</dbReference>
<gene>
    <name evidence="9 11" type="primary">lnt</name>
    <name evidence="11" type="ORF">KOR34_32520</name>
</gene>
<comment type="catalytic activity">
    <reaction evidence="9">
        <text>N-terminal S-1,2-diacyl-sn-glyceryl-L-cysteinyl-[lipoprotein] + a glycerophospholipid = N-acyl-S-1,2-diacyl-sn-glyceryl-L-cysteinyl-[lipoprotein] + a 2-acyl-sn-glycero-3-phospholipid + H(+)</text>
        <dbReference type="Rhea" id="RHEA:48228"/>
        <dbReference type="Rhea" id="RHEA-COMP:14681"/>
        <dbReference type="Rhea" id="RHEA-COMP:14684"/>
        <dbReference type="ChEBI" id="CHEBI:15378"/>
        <dbReference type="ChEBI" id="CHEBI:136912"/>
        <dbReference type="ChEBI" id="CHEBI:140656"/>
        <dbReference type="ChEBI" id="CHEBI:140657"/>
        <dbReference type="ChEBI" id="CHEBI:140660"/>
        <dbReference type="EC" id="2.3.1.269"/>
    </reaction>
</comment>
<dbReference type="PANTHER" id="PTHR38686:SF1">
    <property type="entry name" value="APOLIPOPROTEIN N-ACYLTRANSFERASE"/>
    <property type="match status" value="1"/>
</dbReference>
<keyword evidence="6 9" id="KW-1133">Transmembrane helix</keyword>
<dbReference type="InterPro" id="IPR036526">
    <property type="entry name" value="C-N_Hydrolase_sf"/>
</dbReference>
<keyword evidence="7 9" id="KW-0472">Membrane</keyword>
<feature type="transmembrane region" description="Helical" evidence="9">
    <location>
        <begin position="548"/>
        <end position="565"/>
    </location>
</feature>
<comment type="function">
    <text evidence="9">Catalyzes the phospholipid dependent N-acylation of the N-terminal cysteine of apolipoprotein, the last step in lipoprotein maturation.</text>
</comment>
<sequence length="577" mass="62545">MPPAVDTLTPAPSSDDARRLSLGARLLRSPFATMLLGSLLLWLAQPGTARLIGLPWAPLGLAGWFAVTPWVWLAMRDAPLRRMGWVQVWLGGWAYWLLTLYWICLPHPLTPIGWPLLAGYLAVYPLAFVALTRRAIRAAPVWVAAPLVYAGLEWVQAHLFTGFLMGALSHTQAGSPIVMQISDLTGAYGVSFVLTLTASCLAPLLQRDANRGRRFAAATTAAATVVAVLYYGQVRLLEASNPAAGPVVGLIQGATLATWDPDPSRNQTILDAQLRLTRQAAEEAAEIGLRPDLYIWPESMFRAPVVTLGNQVKPTDQLPEALRRFGIGADQWFSGLSAEQGAAFLLGADRFDMVASEDEESGFAQTGYNTAVLVDADGQLLSFYDKTHRVPFGEYIPFAKNMPALYFLTPMSGGLGEGEGPVAMPIQTAGGEFLLAPNICYETVIPHVIRRQVATLSEQGQRPDVLVNITNDAWFWGATELDLHLAVGQFRAVENRTPMVIAANTGLSAVIDGAGRVRRVSERMVEDVIVDSVPLDPRESFYSRHGDWFALGCLLGTVVLLLAALRPRSNDAPPADA</sequence>
<reference evidence="11 12" key="1">
    <citation type="submission" date="2019-02" db="EMBL/GenBank/DDBJ databases">
        <title>Deep-cultivation of Planctomycetes and their phenomic and genomic characterization uncovers novel biology.</title>
        <authorList>
            <person name="Wiegand S."/>
            <person name="Jogler M."/>
            <person name="Boedeker C."/>
            <person name="Pinto D."/>
            <person name="Vollmers J."/>
            <person name="Rivas-Marin E."/>
            <person name="Kohn T."/>
            <person name="Peeters S.H."/>
            <person name="Heuer A."/>
            <person name="Rast P."/>
            <person name="Oberbeckmann S."/>
            <person name="Bunk B."/>
            <person name="Jeske O."/>
            <person name="Meyerdierks A."/>
            <person name="Storesund J.E."/>
            <person name="Kallscheuer N."/>
            <person name="Luecker S."/>
            <person name="Lage O.M."/>
            <person name="Pohl T."/>
            <person name="Merkel B.J."/>
            <person name="Hornburger P."/>
            <person name="Mueller R.-W."/>
            <person name="Bruemmer F."/>
            <person name="Labrenz M."/>
            <person name="Spormann A.M."/>
            <person name="Op Den Camp H."/>
            <person name="Overmann J."/>
            <person name="Amann R."/>
            <person name="Jetten M.S.M."/>
            <person name="Mascher T."/>
            <person name="Medema M.H."/>
            <person name="Devos D.P."/>
            <person name="Kaster A.-K."/>
            <person name="Ovreas L."/>
            <person name="Rohde M."/>
            <person name="Galperin M.Y."/>
            <person name="Jogler C."/>
        </authorList>
    </citation>
    <scope>NUCLEOTIDE SEQUENCE [LARGE SCALE GENOMIC DNA]</scope>
    <source>
        <strain evidence="11 12">KOR34</strain>
    </source>
</reference>
<evidence type="ECO:0000313" key="11">
    <source>
        <dbReference type="EMBL" id="TWT38283.1"/>
    </source>
</evidence>
<evidence type="ECO:0000256" key="7">
    <source>
        <dbReference type="ARBA" id="ARBA00023136"/>
    </source>
</evidence>
<keyword evidence="11" id="KW-0449">Lipoprotein</keyword>
<dbReference type="OrthoDB" id="9804277at2"/>
<dbReference type="Gene3D" id="3.60.110.10">
    <property type="entry name" value="Carbon-nitrogen hydrolase"/>
    <property type="match status" value="1"/>
</dbReference>
<dbReference type="SUPFAM" id="SSF56317">
    <property type="entry name" value="Carbon-nitrogen hydrolase"/>
    <property type="match status" value="1"/>
</dbReference>
<evidence type="ECO:0000259" key="10">
    <source>
        <dbReference type="PROSITE" id="PS50263"/>
    </source>
</evidence>
<comment type="pathway">
    <text evidence="9">Protein modification; lipoprotein biosynthesis (N-acyl transfer).</text>
</comment>
<feature type="domain" description="CN hydrolase" evidence="10">
    <location>
        <begin position="254"/>
        <end position="537"/>
    </location>
</feature>
<feature type="transmembrane region" description="Helical" evidence="9">
    <location>
        <begin position="215"/>
        <end position="232"/>
    </location>
</feature>
<evidence type="ECO:0000256" key="6">
    <source>
        <dbReference type="ARBA" id="ARBA00022989"/>
    </source>
</evidence>
<keyword evidence="5 9" id="KW-0812">Transmembrane</keyword>
<dbReference type="InterPro" id="IPR045378">
    <property type="entry name" value="LNT_N"/>
</dbReference>
<name>A0A5C5VJW6_9BACT</name>
<comment type="subcellular location">
    <subcellularLocation>
        <location evidence="1 9">Cell membrane</location>
        <topology evidence="1 9">Multi-pass membrane protein</topology>
    </subcellularLocation>
</comment>
<accession>A0A5C5VJW6</accession>
<feature type="transmembrane region" description="Helical" evidence="9">
    <location>
        <begin position="56"/>
        <end position="73"/>
    </location>
</feature>
<proteinExistence type="inferred from homology"/>
<dbReference type="GO" id="GO:0042158">
    <property type="term" value="P:lipoprotein biosynthetic process"/>
    <property type="evidence" value="ECO:0007669"/>
    <property type="project" value="UniProtKB-UniRule"/>
</dbReference>
<dbReference type="InterPro" id="IPR003010">
    <property type="entry name" value="C-N_Hydrolase"/>
</dbReference>
<feature type="transmembrane region" description="Helical" evidence="9">
    <location>
        <begin position="143"/>
        <end position="165"/>
    </location>
</feature>
<feature type="transmembrane region" description="Helical" evidence="9">
    <location>
        <begin position="109"/>
        <end position="131"/>
    </location>
</feature>
<protein>
    <recommendedName>
        <fullName evidence="9">Apolipoprotein N-acyltransferase</fullName>
        <shortName evidence="9">ALP N-acyltransferase</shortName>
        <ecNumber evidence="9">2.3.1.269</ecNumber>
    </recommendedName>
</protein>
<evidence type="ECO:0000256" key="2">
    <source>
        <dbReference type="ARBA" id="ARBA00010065"/>
    </source>
</evidence>
<dbReference type="Pfam" id="PF20154">
    <property type="entry name" value="LNT_N"/>
    <property type="match status" value="1"/>
</dbReference>
<feature type="transmembrane region" description="Helical" evidence="9">
    <location>
        <begin position="85"/>
        <end position="103"/>
    </location>
</feature>
<evidence type="ECO:0000256" key="1">
    <source>
        <dbReference type="ARBA" id="ARBA00004651"/>
    </source>
</evidence>
<dbReference type="EC" id="2.3.1.269" evidence="9"/>
<dbReference type="AlphaFoldDB" id="A0A5C5VJW6"/>
<evidence type="ECO:0000313" key="12">
    <source>
        <dbReference type="Proteomes" id="UP000316714"/>
    </source>
</evidence>
<evidence type="ECO:0000256" key="9">
    <source>
        <dbReference type="HAMAP-Rule" id="MF_01148"/>
    </source>
</evidence>
<dbReference type="UniPathway" id="UPA00666"/>
<dbReference type="GO" id="GO:0016410">
    <property type="term" value="F:N-acyltransferase activity"/>
    <property type="evidence" value="ECO:0007669"/>
    <property type="project" value="UniProtKB-UniRule"/>
</dbReference>
<comment type="similarity">
    <text evidence="2 9">Belongs to the CN hydrolase family. Apolipoprotein N-acyltransferase subfamily.</text>
</comment>
<dbReference type="Pfam" id="PF00795">
    <property type="entry name" value="CN_hydrolase"/>
    <property type="match status" value="1"/>
</dbReference>
<feature type="transmembrane region" description="Helical" evidence="9">
    <location>
        <begin position="185"/>
        <end position="203"/>
    </location>
</feature>
<dbReference type="HAMAP" id="MF_01148">
    <property type="entry name" value="Lnt"/>
    <property type="match status" value="1"/>
</dbReference>
<keyword evidence="3 9" id="KW-1003">Cell membrane</keyword>
<dbReference type="PANTHER" id="PTHR38686">
    <property type="entry name" value="APOLIPOPROTEIN N-ACYLTRANSFERASE"/>
    <property type="match status" value="1"/>
</dbReference>
<dbReference type="PROSITE" id="PS50263">
    <property type="entry name" value="CN_HYDROLASE"/>
    <property type="match status" value="1"/>
</dbReference>
<organism evidence="11 12">
    <name type="scientific">Posidoniimonas corsicana</name>
    <dbReference type="NCBI Taxonomy" id="1938618"/>
    <lineage>
        <taxon>Bacteria</taxon>
        <taxon>Pseudomonadati</taxon>
        <taxon>Planctomycetota</taxon>
        <taxon>Planctomycetia</taxon>
        <taxon>Pirellulales</taxon>
        <taxon>Lacipirellulaceae</taxon>
        <taxon>Posidoniimonas</taxon>
    </lineage>
</organism>